<reference evidence="2 3" key="1">
    <citation type="journal article" date="2023" name="Elife">
        <title>Identification of key yeast species and microbe-microbe interactions impacting larval growth of Drosophila in the wild.</title>
        <authorList>
            <person name="Mure A."/>
            <person name="Sugiura Y."/>
            <person name="Maeda R."/>
            <person name="Honda K."/>
            <person name="Sakurai N."/>
            <person name="Takahashi Y."/>
            <person name="Watada M."/>
            <person name="Katoh T."/>
            <person name="Gotoh A."/>
            <person name="Gotoh Y."/>
            <person name="Taniguchi I."/>
            <person name="Nakamura K."/>
            <person name="Hayashi T."/>
            <person name="Katayama T."/>
            <person name="Uemura T."/>
            <person name="Hattori Y."/>
        </authorList>
    </citation>
    <scope>NUCLEOTIDE SEQUENCE [LARGE SCALE GENOMIC DNA]</scope>
    <source>
        <strain evidence="2 3">SC-9</strain>
    </source>
</reference>
<protein>
    <submittedName>
        <fullName evidence="2">Uncharacterized protein</fullName>
    </submittedName>
</protein>
<dbReference type="EMBL" id="BTFZ01000011">
    <property type="protein sequence ID" value="GMM36730.1"/>
    <property type="molecule type" value="Genomic_DNA"/>
</dbReference>
<dbReference type="GeneID" id="90074705"/>
<evidence type="ECO:0000313" key="2">
    <source>
        <dbReference type="EMBL" id="GMM36730.1"/>
    </source>
</evidence>
<dbReference type="Proteomes" id="UP001360560">
    <property type="component" value="Unassembled WGS sequence"/>
</dbReference>
<sequence length="483" mass="54022">MASTQNPDSKDSASPFPDIRSPNPDHGFLVIDAGESLDTNTWSLILTDDEARSTSSSESGSIEDVDADNIFSDYSDDEFAERNTASQNEVKEQDHRCSTKSTSIGEGIAKCFQLPKISLKSRTERVSSKLSGFKLDSWSKKLAATLLVIMFNVGMYYQFFNNARLSQDGVSLLGYKENILSPQELYTTVLVKTTATKTEIVQLPAETITIEHFGFQVPDYVKSYYSNEGQNVVKHLKSFYDKTLKDHKLVSEVNVIYSGIKNEASKFGNSKVGEFINHNVIRHFSAENSEKAFRLGQKGYKSMCRIIGEVGNEIEGAYVENSPIVIKFFNEVKEQSAKTGVVVGRTLQENYLSTKSKMMTFNYSKAFDESFASLSNQVSENVDSAKQLSNNFYQSDSVQNAIESGNELAMSFKNLIARTSKSSAKSLKYGYDNLLVKSNFDTIKDNTNVLSELTKKVTDRSKSKVKHASKVSYEIWKNLFLVE</sequence>
<comment type="caution">
    <text evidence="2">The sequence shown here is derived from an EMBL/GenBank/DDBJ whole genome shotgun (WGS) entry which is preliminary data.</text>
</comment>
<evidence type="ECO:0000313" key="3">
    <source>
        <dbReference type="Proteomes" id="UP001360560"/>
    </source>
</evidence>
<proteinExistence type="predicted"/>
<accession>A0AAV5QP88</accession>
<evidence type="ECO:0000256" key="1">
    <source>
        <dbReference type="SAM" id="MobiDB-lite"/>
    </source>
</evidence>
<dbReference type="RefSeq" id="XP_064853726.1">
    <property type="nucleotide sequence ID" value="XM_064997654.1"/>
</dbReference>
<name>A0AAV5QP88_9ASCO</name>
<feature type="region of interest" description="Disordered" evidence="1">
    <location>
        <begin position="1"/>
        <end position="30"/>
    </location>
</feature>
<keyword evidence="3" id="KW-1185">Reference proteome</keyword>
<dbReference type="AlphaFoldDB" id="A0AAV5QP88"/>
<gene>
    <name evidence="2" type="ORF">DASC09_040550</name>
</gene>
<organism evidence="2 3">
    <name type="scientific">Saccharomycopsis crataegensis</name>
    <dbReference type="NCBI Taxonomy" id="43959"/>
    <lineage>
        <taxon>Eukaryota</taxon>
        <taxon>Fungi</taxon>
        <taxon>Dikarya</taxon>
        <taxon>Ascomycota</taxon>
        <taxon>Saccharomycotina</taxon>
        <taxon>Saccharomycetes</taxon>
        <taxon>Saccharomycopsidaceae</taxon>
        <taxon>Saccharomycopsis</taxon>
    </lineage>
</organism>